<dbReference type="AlphaFoldDB" id="A0A0L7KWW6"/>
<evidence type="ECO:0000256" key="2">
    <source>
        <dbReference type="ARBA" id="ARBA00006375"/>
    </source>
</evidence>
<evidence type="ECO:0000256" key="5">
    <source>
        <dbReference type="ARBA" id="ARBA00023136"/>
    </source>
</evidence>
<dbReference type="EMBL" id="JTDY01004807">
    <property type="protein sequence ID" value="KOB67727.1"/>
    <property type="molecule type" value="Genomic_DNA"/>
</dbReference>
<evidence type="ECO:0000256" key="3">
    <source>
        <dbReference type="ARBA" id="ARBA00022692"/>
    </source>
</evidence>
<dbReference type="Proteomes" id="UP000037510">
    <property type="component" value="Unassembled WGS sequence"/>
</dbReference>
<keyword evidence="5 6" id="KW-0472">Membrane</keyword>
<organism evidence="8 9">
    <name type="scientific">Operophtera brumata</name>
    <name type="common">Winter moth</name>
    <name type="synonym">Phalaena brumata</name>
    <dbReference type="NCBI Taxonomy" id="104452"/>
    <lineage>
        <taxon>Eukaryota</taxon>
        <taxon>Metazoa</taxon>
        <taxon>Ecdysozoa</taxon>
        <taxon>Arthropoda</taxon>
        <taxon>Hexapoda</taxon>
        <taxon>Insecta</taxon>
        <taxon>Pterygota</taxon>
        <taxon>Neoptera</taxon>
        <taxon>Endopterygota</taxon>
        <taxon>Lepidoptera</taxon>
        <taxon>Glossata</taxon>
        <taxon>Ditrysia</taxon>
        <taxon>Geometroidea</taxon>
        <taxon>Geometridae</taxon>
        <taxon>Larentiinae</taxon>
        <taxon>Operophtera</taxon>
    </lineage>
</organism>
<dbReference type="PROSITE" id="PS50920">
    <property type="entry name" value="SOLCAR"/>
    <property type="match status" value="1"/>
</dbReference>
<dbReference type="SUPFAM" id="SSF103506">
    <property type="entry name" value="Mitochondrial carrier"/>
    <property type="match status" value="1"/>
</dbReference>
<dbReference type="InterPro" id="IPR023395">
    <property type="entry name" value="MCP_dom_sf"/>
</dbReference>
<keyword evidence="4" id="KW-0677">Repeat</keyword>
<keyword evidence="9" id="KW-1185">Reference proteome</keyword>
<dbReference type="GO" id="GO:0016020">
    <property type="term" value="C:membrane"/>
    <property type="evidence" value="ECO:0007669"/>
    <property type="project" value="UniProtKB-SubCell"/>
</dbReference>
<sequence>VYSIVGVTTQFFVYEMSTKYIAKSLITDNQNGIFAGCCSAALVIPLEVIRVRQMLLKNQYKGLFNGAREVYIPKCENGSCSQTDDSAQKPQHVAMASMIAGTLAGFVSKTATYPLDLAKRRMQIGSHHSDSRFKVPSTSKNLIKCTRLYTCFSQACKKEGFIGLYRGWRVTICKAQLTSLVAFTTYELMGYVFREIINK</sequence>
<evidence type="ECO:0000256" key="7">
    <source>
        <dbReference type="RuleBase" id="RU000488"/>
    </source>
</evidence>
<proteinExistence type="inferred from homology"/>
<comment type="similarity">
    <text evidence="2 7">Belongs to the mitochondrial carrier (TC 2.A.29) family.</text>
</comment>
<accession>A0A0L7KWW6</accession>
<feature type="non-terminal residue" evidence="8">
    <location>
        <position position="1"/>
    </location>
</feature>
<dbReference type="PANTHER" id="PTHR24089">
    <property type="entry name" value="SOLUTE CARRIER FAMILY 25"/>
    <property type="match status" value="1"/>
</dbReference>
<evidence type="ECO:0000313" key="8">
    <source>
        <dbReference type="EMBL" id="KOB67727.1"/>
    </source>
</evidence>
<gene>
    <name evidence="8" type="ORF">OBRU01_15772</name>
</gene>
<comment type="caution">
    <text evidence="8">The sequence shown here is derived from an EMBL/GenBank/DDBJ whole genome shotgun (WGS) entry which is preliminary data.</text>
</comment>
<dbReference type="Gene3D" id="1.50.40.10">
    <property type="entry name" value="Mitochondrial carrier domain"/>
    <property type="match status" value="2"/>
</dbReference>
<evidence type="ECO:0000256" key="6">
    <source>
        <dbReference type="PROSITE-ProRule" id="PRU00282"/>
    </source>
</evidence>
<evidence type="ECO:0000313" key="9">
    <source>
        <dbReference type="Proteomes" id="UP000037510"/>
    </source>
</evidence>
<name>A0A0L7KWW6_OPEBR</name>
<keyword evidence="7" id="KW-0813">Transport</keyword>
<comment type="subcellular location">
    <subcellularLocation>
        <location evidence="1">Membrane</location>
        <topology evidence="1">Multi-pass membrane protein</topology>
    </subcellularLocation>
</comment>
<evidence type="ECO:0000256" key="1">
    <source>
        <dbReference type="ARBA" id="ARBA00004141"/>
    </source>
</evidence>
<dbReference type="STRING" id="104452.A0A0L7KWW6"/>
<dbReference type="InterPro" id="IPR018108">
    <property type="entry name" value="MCP_transmembrane"/>
</dbReference>
<feature type="repeat" description="Solcar" evidence="6">
    <location>
        <begin position="92"/>
        <end position="192"/>
    </location>
</feature>
<protein>
    <submittedName>
        <fullName evidence="8">Putative mitochondrial carrier protein</fullName>
    </submittedName>
</protein>
<dbReference type="Pfam" id="PF00153">
    <property type="entry name" value="Mito_carr"/>
    <property type="match status" value="1"/>
</dbReference>
<evidence type="ECO:0000256" key="4">
    <source>
        <dbReference type="ARBA" id="ARBA00022737"/>
    </source>
</evidence>
<keyword evidence="3 6" id="KW-0812">Transmembrane</keyword>
<reference evidence="8 9" key="1">
    <citation type="journal article" date="2015" name="Genome Biol. Evol.">
        <title>The genome of winter moth (Operophtera brumata) provides a genomic perspective on sexual dimorphism and phenology.</title>
        <authorList>
            <person name="Derks M.F."/>
            <person name="Smit S."/>
            <person name="Salis L."/>
            <person name="Schijlen E."/>
            <person name="Bossers A."/>
            <person name="Mateman C."/>
            <person name="Pijl A.S."/>
            <person name="de Ridder D."/>
            <person name="Groenen M.A."/>
            <person name="Visser M.E."/>
            <person name="Megens H.J."/>
        </authorList>
    </citation>
    <scope>NUCLEOTIDE SEQUENCE [LARGE SCALE GENOMIC DNA]</scope>
    <source>
        <strain evidence="8">WM2013NL</strain>
        <tissue evidence="8">Head and thorax</tissue>
    </source>
</reference>